<protein>
    <submittedName>
        <fullName evidence="3">FAD-dependent oxidoreductase</fullName>
    </submittedName>
</protein>
<dbReference type="SUPFAM" id="SSF54373">
    <property type="entry name" value="FAD-linked reductases, C-terminal domain"/>
    <property type="match status" value="1"/>
</dbReference>
<organism evidence="3 4">
    <name type="scientific">Oceanomicrobium pacificus</name>
    <dbReference type="NCBI Taxonomy" id="2692916"/>
    <lineage>
        <taxon>Bacteria</taxon>
        <taxon>Pseudomonadati</taxon>
        <taxon>Pseudomonadota</taxon>
        <taxon>Alphaproteobacteria</taxon>
        <taxon>Rhodobacterales</taxon>
        <taxon>Paracoccaceae</taxon>
        <taxon>Oceanomicrobium</taxon>
    </lineage>
</organism>
<feature type="domain" description="FAD dependent oxidoreductase" evidence="2">
    <location>
        <begin position="6"/>
        <end position="343"/>
    </location>
</feature>
<evidence type="ECO:0000313" key="4">
    <source>
        <dbReference type="Proteomes" id="UP000436016"/>
    </source>
</evidence>
<accession>A0A6B0TT34</accession>
<dbReference type="Pfam" id="PF01266">
    <property type="entry name" value="DAO"/>
    <property type="match status" value="1"/>
</dbReference>
<comment type="caution">
    <text evidence="3">The sequence shown here is derived from an EMBL/GenBank/DDBJ whole genome shotgun (WGS) entry which is preliminary data.</text>
</comment>
<dbReference type="GO" id="GO:0016491">
    <property type="term" value="F:oxidoreductase activity"/>
    <property type="evidence" value="ECO:0007669"/>
    <property type="project" value="UniProtKB-KW"/>
</dbReference>
<name>A0A6B0TT34_9RHOB</name>
<dbReference type="Gene3D" id="3.50.50.60">
    <property type="entry name" value="FAD/NAD(P)-binding domain"/>
    <property type="match status" value="1"/>
</dbReference>
<dbReference type="SUPFAM" id="SSF51971">
    <property type="entry name" value="Nucleotide-binding domain"/>
    <property type="match status" value="1"/>
</dbReference>
<sequence>MANSGRVTVIGAGIFGLCAAWHLRARGRDVTVVDRRGPGAGASGGLVGALSPHVPDRWNAKKQFQRDALLAAAGFWAEVEAVAGQSSGYGRTGRLLPLPDAHARAIAEERAEGAAEFWAGVASWTVLPPGEDHPFAPDAAAAGIVHETLSARIAPARACATLARALERRGVLFQTGTVMAEPGGALSLDGDAIDGPAVIAAGTGSFDLLRGLGRANRGRGVKGQAALLRPSRPMNGPILYDRGIYVIGHADGTVAVGSTSETEFDDPYGTDALLDRVIADARVLVPSLADAPVIGRWAGLRPRAPERDPMVGPLPDRPDLIVATGGFKTGLALAPRIGDAVAAFLSGEVPDLPDSFAPAHHLKG</sequence>
<evidence type="ECO:0000256" key="1">
    <source>
        <dbReference type="ARBA" id="ARBA00023002"/>
    </source>
</evidence>
<reference evidence="3 4" key="1">
    <citation type="submission" date="2019-12" db="EMBL/GenBank/DDBJ databases">
        <title>Strain KN286 was isolated from seawater, which was collected from Caroline Seamount in the tropical western Pacific.</title>
        <authorList>
            <person name="Wang Q."/>
        </authorList>
    </citation>
    <scope>NUCLEOTIDE SEQUENCE [LARGE SCALE GENOMIC DNA]</scope>
    <source>
        <strain evidence="3 4">KN286</strain>
    </source>
</reference>
<keyword evidence="4" id="KW-1185">Reference proteome</keyword>
<dbReference type="PANTHER" id="PTHR13847">
    <property type="entry name" value="SARCOSINE DEHYDROGENASE-RELATED"/>
    <property type="match status" value="1"/>
</dbReference>
<dbReference type="GO" id="GO:0005737">
    <property type="term" value="C:cytoplasm"/>
    <property type="evidence" value="ECO:0007669"/>
    <property type="project" value="TreeGrafter"/>
</dbReference>
<dbReference type="Proteomes" id="UP000436016">
    <property type="component" value="Unassembled WGS sequence"/>
</dbReference>
<evidence type="ECO:0000259" key="2">
    <source>
        <dbReference type="Pfam" id="PF01266"/>
    </source>
</evidence>
<dbReference type="InterPro" id="IPR036188">
    <property type="entry name" value="FAD/NAD-bd_sf"/>
</dbReference>
<dbReference type="RefSeq" id="WP_160851271.1">
    <property type="nucleotide sequence ID" value="NZ_WUWG01000001.1"/>
</dbReference>
<dbReference type="AlphaFoldDB" id="A0A6B0TT34"/>
<dbReference type="PANTHER" id="PTHR13847:SF289">
    <property type="entry name" value="GLYCINE OXIDASE"/>
    <property type="match status" value="1"/>
</dbReference>
<gene>
    <name evidence="3" type="ORF">GSH16_01740</name>
</gene>
<dbReference type="InterPro" id="IPR006076">
    <property type="entry name" value="FAD-dep_OxRdtase"/>
</dbReference>
<proteinExistence type="predicted"/>
<dbReference type="Gene3D" id="3.30.9.10">
    <property type="entry name" value="D-Amino Acid Oxidase, subunit A, domain 2"/>
    <property type="match status" value="1"/>
</dbReference>
<keyword evidence="1" id="KW-0560">Oxidoreductase</keyword>
<evidence type="ECO:0000313" key="3">
    <source>
        <dbReference type="EMBL" id="MXU64153.1"/>
    </source>
</evidence>
<dbReference type="EMBL" id="WUWG01000001">
    <property type="protein sequence ID" value="MXU64153.1"/>
    <property type="molecule type" value="Genomic_DNA"/>
</dbReference>